<organism evidence="1 2">
    <name type="scientific">Haliscomenobacter hydrossis (strain ATCC 27775 / DSM 1100 / LMG 10767 / O)</name>
    <dbReference type="NCBI Taxonomy" id="760192"/>
    <lineage>
        <taxon>Bacteria</taxon>
        <taxon>Pseudomonadati</taxon>
        <taxon>Bacteroidota</taxon>
        <taxon>Saprospiria</taxon>
        <taxon>Saprospirales</taxon>
        <taxon>Haliscomenobacteraceae</taxon>
        <taxon>Haliscomenobacter</taxon>
    </lineage>
</organism>
<dbReference type="HOGENOM" id="CLU_1281715_0_0_10"/>
<accession>F4L327</accession>
<keyword evidence="2" id="KW-1185">Reference proteome</keyword>
<name>F4L327_HALH1</name>
<reference key="2">
    <citation type="submission" date="2011-04" db="EMBL/GenBank/DDBJ databases">
        <title>Complete sequence of chromosome of Haliscomenobacter hydrossis DSM 1100.</title>
        <authorList>
            <consortium name="US DOE Joint Genome Institute (JGI-PGF)"/>
            <person name="Lucas S."/>
            <person name="Han J."/>
            <person name="Lapidus A."/>
            <person name="Bruce D."/>
            <person name="Goodwin L."/>
            <person name="Pitluck S."/>
            <person name="Peters L."/>
            <person name="Kyrpides N."/>
            <person name="Mavromatis K."/>
            <person name="Ivanova N."/>
            <person name="Ovchinnikova G."/>
            <person name="Pagani I."/>
            <person name="Daligault H."/>
            <person name="Detter J.C."/>
            <person name="Han C."/>
            <person name="Land M."/>
            <person name="Hauser L."/>
            <person name="Markowitz V."/>
            <person name="Cheng J.-F."/>
            <person name="Hugenholtz P."/>
            <person name="Woyke T."/>
            <person name="Wu D."/>
            <person name="Verbarg S."/>
            <person name="Frueling A."/>
            <person name="Brambilla E."/>
            <person name="Klenk H.-P."/>
            <person name="Eisen J.A."/>
        </authorList>
    </citation>
    <scope>NUCLEOTIDE SEQUENCE</scope>
    <source>
        <strain>DSM 1100</strain>
    </source>
</reference>
<evidence type="ECO:0000313" key="1">
    <source>
        <dbReference type="EMBL" id="AEE50686.1"/>
    </source>
</evidence>
<dbReference type="AlphaFoldDB" id="F4L327"/>
<reference evidence="1 2" key="1">
    <citation type="journal article" date="2011" name="Stand. Genomic Sci.">
        <title>Complete genome sequence of Haliscomenobacter hydrossis type strain (O).</title>
        <authorList>
            <consortium name="US DOE Joint Genome Institute (JGI-PGF)"/>
            <person name="Daligault H."/>
            <person name="Lapidus A."/>
            <person name="Zeytun A."/>
            <person name="Nolan M."/>
            <person name="Lucas S."/>
            <person name="Del Rio T.G."/>
            <person name="Tice H."/>
            <person name="Cheng J.F."/>
            <person name="Tapia R."/>
            <person name="Han C."/>
            <person name="Goodwin L."/>
            <person name="Pitluck S."/>
            <person name="Liolios K."/>
            <person name="Pagani I."/>
            <person name="Ivanova N."/>
            <person name="Huntemann M."/>
            <person name="Mavromatis K."/>
            <person name="Mikhailova N."/>
            <person name="Pati A."/>
            <person name="Chen A."/>
            <person name="Palaniappan K."/>
            <person name="Land M."/>
            <person name="Hauser L."/>
            <person name="Brambilla E.M."/>
            <person name="Rohde M."/>
            <person name="Verbarg S."/>
            <person name="Goker M."/>
            <person name="Bristow J."/>
            <person name="Eisen J.A."/>
            <person name="Markowitz V."/>
            <person name="Hugenholtz P."/>
            <person name="Kyrpides N.C."/>
            <person name="Klenk H.P."/>
            <person name="Woyke T."/>
        </authorList>
    </citation>
    <scope>NUCLEOTIDE SEQUENCE [LARGE SCALE GENOMIC DNA]</scope>
    <source>
        <strain evidence="2">ATCC 27775 / DSM 1100 / LMG 10767 / O</strain>
    </source>
</reference>
<dbReference type="KEGG" id="hhy:Halhy_2820"/>
<sequence length="215" mass="24520">MFDQGKKKEETIAVEGEFGPVKIKIIKKTKYSELEEVDQELVKGKKGKCFIVNLKSAYDEEVILFKAGEYVINDSISFAISLDDFMANVYFDLKDKGVNCQLYVKGSADISGHTTFRKKIDERYGSKEGFTKIEYLKALDKEYNFFTNEVQIKSIGGKYSNSDLPLLRGKFIQYWMKQKFDGVTPIILEGGVEGKTPNPSLRNAYLYLFVESKNS</sequence>
<evidence type="ECO:0000313" key="2">
    <source>
        <dbReference type="Proteomes" id="UP000008461"/>
    </source>
</evidence>
<dbReference type="OrthoDB" id="1495323at2"/>
<proteinExistence type="predicted"/>
<gene>
    <name evidence="1" type="ordered locus">Halhy_2820</name>
</gene>
<dbReference type="RefSeq" id="WP_013765233.1">
    <property type="nucleotide sequence ID" value="NC_015510.1"/>
</dbReference>
<dbReference type="Proteomes" id="UP000008461">
    <property type="component" value="Chromosome"/>
</dbReference>
<dbReference type="EMBL" id="CP002691">
    <property type="protein sequence ID" value="AEE50686.1"/>
    <property type="molecule type" value="Genomic_DNA"/>
</dbReference>
<protein>
    <submittedName>
        <fullName evidence="1">Uncharacterized protein</fullName>
    </submittedName>
</protein>